<evidence type="ECO:0000313" key="4">
    <source>
        <dbReference type="Proteomes" id="UP000587462"/>
    </source>
</evidence>
<organism evidence="3 4">
    <name type="scientific">Streptomyces morookaense</name>
    <name type="common">Streptoverticillium morookaense</name>
    <dbReference type="NCBI Taxonomy" id="1970"/>
    <lineage>
        <taxon>Bacteria</taxon>
        <taxon>Bacillati</taxon>
        <taxon>Actinomycetota</taxon>
        <taxon>Actinomycetes</taxon>
        <taxon>Kitasatosporales</taxon>
        <taxon>Streptomycetaceae</taxon>
        <taxon>Streptomyces</taxon>
    </lineage>
</organism>
<keyword evidence="1" id="KW-0732">Signal</keyword>
<sequence length="279" mass="30358">MDRRRKIIGYIVALLAALAQVVTQAAAPVTAAPALLGLGGSASIFRGQAFDTCQAPPLTTLSAWAASEYRAVGVYYSGRARACPRQTYLSARWLSGARDLGWKVLPIFVGSQSPCVRAASKKGYPIGDDPYDQGWDEGMDAVHDASALGILQHSALYLDMEAYNDKNDDCADTTLTFIRSWSAAVRDKGYLPGFYSSAESGVRHLERARRAGMDDLPEAVWFARWKTSPNTAKEPSLSSTAWAPHRRIHQYAGNVTETYGGRKLTIDRNLVDAPVAVID</sequence>
<dbReference type="Pfam" id="PF08924">
    <property type="entry name" value="Rv2525c_GlyHyd-like"/>
    <property type="match status" value="1"/>
</dbReference>
<feature type="domain" description="Rv2525c-like glycoside hydrolase-like" evidence="2">
    <location>
        <begin position="62"/>
        <end position="271"/>
    </location>
</feature>
<dbReference type="SUPFAM" id="SSF51445">
    <property type="entry name" value="(Trans)glycosidases"/>
    <property type="match status" value="1"/>
</dbReference>
<accession>A0A7Y7B0D5</accession>
<dbReference type="EMBL" id="JABBXF010000006">
    <property type="protein sequence ID" value="NVK76672.1"/>
    <property type="molecule type" value="Genomic_DNA"/>
</dbReference>
<dbReference type="Proteomes" id="UP000587462">
    <property type="component" value="Unassembled WGS sequence"/>
</dbReference>
<evidence type="ECO:0000256" key="1">
    <source>
        <dbReference type="SAM" id="SignalP"/>
    </source>
</evidence>
<feature type="signal peptide" evidence="1">
    <location>
        <begin position="1"/>
        <end position="25"/>
    </location>
</feature>
<gene>
    <name evidence="3" type="ORF">HG542_03250</name>
</gene>
<name>A0A7Y7B0D5_STRMO</name>
<dbReference type="Gene3D" id="3.20.20.80">
    <property type="entry name" value="Glycosidases"/>
    <property type="match status" value="1"/>
</dbReference>
<evidence type="ECO:0000259" key="2">
    <source>
        <dbReference type="Pfam" id="PF08924"/>
    </source>
</evidence>
<evidence type="ECO:0000313" key="3">
    <source>
        <dbReference type="EMBL" id="NVK76672.1"/>
    </source>
</evidence>
<protein>
    <submittedName>
        <fullName evidence="3">DUF1906 domain-containing protein</fullName>
    </submittedName>
</protein>
<feature type="chain" id="PRO_5031308948" evidence="1">
    <location>
        <begin position="26"/>
        <end position="279"/>
    </location>
</feature>
<dbReference type="AlphaFoldDB" id="A0A7Y7B0D5"/>
<comment type="caution">
    <text evidence="3">The sequence shown here is derived from an EMBL/GenBank/DDBJ whole genome shotgun (WGS) entry which is preliminary data.</text>
</comment>
<reference evidence="3 4" key="1">
    <citation type="submission" date="2020-04" db="EMBL/GenBank/DDBJ databases">
        <title>Draft Genome Sequence of Streptomyces morookaense DSM 40503, an 8-azaguanine-producing strain.</title>
        <authorList>
            <person name="Qi J."/>
            <person name="Gao J.-M."/>
        </authorList>
    </citation>
    <scope>NUCLEOTIDE SEQUENCE [LARGE SCALE GENOMIC DNA]</scope>
    <source>
        <strain evidence="3 4">DSM 40503</strain>
    </source>
</reference>
<dbReference type="InterPro" id="IPR017853">
    <property type="entry name" value="GH"/>
</dbReference>
<dbReference type="RefSeq" id="WP_171078474.1">
    <property type="nucleotide sequence ID" value="NZ_BNBU01000004.1"/>
</dbReference>
<keyword evidence="4" id="KW-1185">Reference proteome</keyword>
<dbReference type="InterPro" id="IPR015020">
    <property type="entry name" value="Rv2525c-like_Glyco_Hydro-like"/>
</dbReference>
<proteinExistence type="predicted"/>